<comment type="similarity">
    <text evidence="2">Belongs to the isochorismate synthase family.</text>
</comment>
<evidence type="ECO:0000256" key="5">
    <source>
        <dbReference type="ARBA" id="ARBA00041564"/>
    </source>
</evidence>
<dbReference type="RefSeq" id="WP_378483917.1">
    <property type="nucleotide sequence ID" value="NZ_JBHUFB010000007.1"/>
</dbReference>
<proteinExistence type="inferred from homology"/>
<feature type="compositionally biased region" description="Low complexity" evidence="6">
    <location>
        <begin position="1"/>
        <end position="16"/>
    </location>
</feature>
<evidence type="ECO:0000259" key="7">
    <source>
        <dbReference type="Pfam" id="PF00425"/>
    </source>
</evidence>
<dbReference type="InterPro" id="IPR004561">
    <property type="entry name" value="IsoChor_synthase"/>
</dbReference>
<dbReference type="NCBIfam" id="TIGR00543">
    <property type="entry name" value="isochor_syn"/>
    <property type="match status" value="1"/>
</dbReference>
<dbReference type="EMBL" id="JBHUFB010000007">
    <property type="protein sequence ID" value="MFD1811367.1"/>
    <property type="molecule type" value="Genomic_DNA"/>
</dbReference>
<keyword evidence="9" id="KW-1185">Reference proteome</keyword>
<feature type="domain" description="Chorismate-utilising enzyme C-terminal" evidence="7">
    <location>
        <begin position="105"/>
        <end position="366"/>
    </location>
</feature>
<evidence type="ECO:0000256" key="2">
    <source>
        <dbReference type="ARBA" id="ARBA00005297"/>
    </source>
</evidence>
<dbReference type="Pfam" id="PF00425">
    <property type="entry name" value="Chorismate_bind"/>
    <property type="match status" value="1"/>
</dbReference>
<protein>
    <recommendedName>
        <fullName evidence="3">isochorismate synthase</fullName>
        <ecNumber evidence="3">5.4.4.2</ecNumber>
    </recommendedName>
    <alternativeName>
        <fullName evidence="5">Isochorismate mutase</fullName>
    </alternativeName>
</protein>
<evidence type="ECO:0000313" key="8">
    <source>
        <dbReference type="EMBL" id="MFD1811367.1"/>
    </source>
</evidence>
<reference evidence="9" key="1">
    <citation type="journal article" date="2019" name="Int. J. Syst. Evol. Microbiol.">
        <title>The Global Catalogue of Microorganisms (GCM) 10K type strain sequencing project: providing services to taxonomists for standard genome sequencing and annotation.</title>
        <authorList>
            <consortium name="The Broad Institute Genomics Platform"/>
            <consortium name="The Broad Institute Genome Sequencing Center for Infectious Disease"/>
            <person name="Wu L."/>
            <person name="Ma J."/>
        </authorList>
    </citation>
    <scope>NUCLEOTIDE SEQUENCE [LARGE SCALE GENOMIC DNA]</scope>
    <source>
        <strain evidence="9">DT72</strain>
    </source>
</reference>
<accession>A0ABW4NYU7</accession>
<evidence type="ECO:0000256" key="4">
    <source>
        <dbReference type="ARBA" id="ARBA00023235"/>
    </source>
</evidence>
<sequence length="378" mass="39261">MTTGTAPNAATPNQPTDCAGPHFVLSRPHGTVTAHGVTGTISDPTEAVARVRAGEAIAGALPFDVREPAALTVPGRLEITSAPLPVTARPEVPAVTVRRYLPAPAEHTRRVTDAVTRLRETSLRKVVLARAVELDATEPLDHRAVLARLVAADPNGNGYSVDLGAAGDDHRGVRLVGSSPEVLIRRQGATVTCHPLAGSAPRDSDPDRDAALGRALAESTKDLTEHSYVVESLKESLAPLCSDIEVPPGPVLTTTPQLWHLGTPLRATLRDPHVSALELALAVHPTPAVCGTPTDEAMRTILAVEGGRGFYAGAVGWTDASGDGEWMVTIRCARIAADGLGVLAHAGGGIVAASEPDSELDETTTKFGTIMAALGVMD</sequence>
<evidence type="ECO:0000256" key="6">
    <source>
        <dbReference type="SAM" id="MobiDB-lite"/>
    </source>
</evidence>
<comment type="catalytic activity">
    <reaction evidence="1">
        <text>chorismate = isochorismate</text>
        <dbReference type="Rhea" id="RHEA:18985"/>
        <dbReference type="ChEBI" id="CHEBI:29748"/>
        <dbReference type="ChEBI" id="CHEBI:29780"/>
        <dbReference type="EC" id="5.4.4.2"/>
    </reaction>
</comment>
<gene>
    <name evidence="8" type="ORF">ACFSJG_04015</name>
</gene>
<dbReference type="PANTHER" id="PTHR42839:SF2">
    <property type="entry name" value="ISOCHORISMATE SYNTHASE ENTC"/>
    <property type="match status" value="1"/>
</dbReference>
<dbReference type="SUPFAM" id="SSF56322">
    <property type="entry name" value="ADC synthase"/>
    <property type="match status" value="1"/>
</dbReference>
<dbReference type="PANTHER" id="PTHR42839">
    <property type="entry name" value="ISOCHORISMATE SYNTHASE ENTC"/>
    <property type="match status" value="1"/>
</dbReference>
<dbReference type="EC" id="5.4.4.2" evidence="3"/>
<evidence type="ECO:0000256" key="1">
    <source>
        <dbReference type="ARBA" id="ARBA00000799"/>
    </source>
</evidence>
<name>A0ABW4NYU7_9NOCA</name>
<dbReference type="InterPro" id="IPR015890">
    <property type="entry name" value="Chorismate_C"/>
</dbReference>
<keyword evidence="4" id="KW-0413">Isomerase</keyword>
<dbReference type="Gene3D" id="3.60.120.10">
    <property type="entry name" value="Anthranilate synthase"/>
    <property type="match status" value="1"/>
</dbReference>
<organism evidence="8 9">
    <name type="scientific">Rhodococcus gannanensis</name>
    <dbReference type="NCBI Taxonomy" id="1960308"/>
    <lineage>
        <taxon>Bacteria</taxon>
        <taxon>Bacillati</taxon>
        <taxon>Actinomycetota</taxon>
        <taxon>Actinomycetes</taxon>
        <taxon>Mycobacteriales</taxon>
        <taxon>Nocardiaceae</taxon>
        <taxon>Rhodococcus</taxon>
    </lineage>
</organism>
<dbReference type="Proteomes" id="UP001597286">
    <property type="component" value="Unassembled WGS sequence"/>
</dbReference>
<evidence type="ECO:0000256" key="3">
    <source>
        <dbReference type="ARBA" id="ARBA00012824"/>
    </source>
</evidence>
<dbReference type="InterPro" id="IPR005801">
    <property type="entry name" value="ADC_synthase"/>
</dbReference>
<feature type="region of interest" description="Disordered" evidence="6">
    <location>
        <begin position="1"/>
        <end position="20"/>
    </location>
</feature>
<comment type="caution">
    <text evidence="8">The sequence shown here is derived from an EMBL/GenBank/DDBJ whole genome shotgun (WGS) entry which is preliminary data.</text>
</comment>
<evidence type="ECO:0000313" key="9">
    <source>
        <dbReference type="Proteomes" id="UP001597286"/>
    </source>
</evidence>